<feature type="transmembrane region" description="Helical" evidence="5">
    <location>
        <begin position="93"/>
        <end position="113"/>
    </location>
</feature>
<keyword evidence="3 5" id="KW-1133">Transmembrane helix</keyword>
<dbReference type="SUPFAM" id="SSF81321">
    <property type="entry name" value="Family A G protein-coupled receptor-like"/>
    <property type="match status" value="1"/>
</dbReference>
<dbReference type="InterPro" id="IPR017452">
    <property type="entry name" value="GPCR_Rhodpsn_7TM"/>
</dbReference>
<name>A0A6J8D8M1_MYTCO</name>
<evidence type="ECO:0000256" key="5">
    <source>
        <dbReference type="SAM" id="Phobius"/>
    </source>
</evidence>
<keyword evidence="4 5" id="KW-0472">Membrane</keyword>
<keyword evidence="8" id="KW-1185">Reference proteome</keyword>
<protein>
    <recommendedName>
        <fullName evidence="6">G-protein coupled receptors family 1 profile domain-containing protein</fullName>
    </recommendedName>
</protein>
<sequence>MQGLAVADFLTVFSTYGLQLLFNSQYECLLDYMDPCYQKNLPYPYCFMAHHLSLTSFTFHTVSYTITTCLGIQKVIAIRFPIWTRNQLTNKKAVFCCAGCFLFSIIISFSRHFNFAFKRSGNKCELSSNFLDGVDIFAKVDALAEYSSGYYLMIQTFLVTFCCLFMLLSTVFILYKLSTNKFRGRMTEQRKQEKRSVIMVIIVLVVFLVTEVPKVCLYIWWVYLYTLMNAYPDIKNSMSFQLLLNYEQEMAMLLFLHTDMFSGDGFSRLNKCLYLMEGVKLFTIVGCLSNFIIYIIMSTKMRNEISLIFTRRTYNRTDEIGKTQTQIPRNRHTNQIEMDLIQETGNHRTHDIKMNLIQETGNRRTNEIEINLIQETGNRCTNEIEINLIQETGNRCTNEIEINLTQETGNRRTNEIEMNLIQETGNRRLNEIDMDLIQETGNHRTDDKNKDYDTRNWNPSCTHDKEMNFVQETGNHRTDDKEMNLIQETGNHRTDAQKQGL</sequence>
<feature type="transmembrane region" description="Helical" evidence="5">
    <location>
        <begin position="196"/>
        <end position="223"/>
    </location>
</feature>
<dbReference type="InterPro" id="IPR052954">
    <property type="entry name" value="GPCR-Ligand_Int"/>
</dbReference>
<dbReference type="PANTHER" id="PTHR46641">
    <property type="entry name" value="FMRFAMIDE RECEPTOR-RELATED"/>
    <property type="match status" value="1"/>
</dbReference>
<evidence type="ECO:0000256" key="1">
    <source>
        <dbReference type="ARBA" id="ARBA00004370"/>
    </source>
</evidence>
<dbReference type="AlphaFoldDB" id="A0A6J8D8M1"/>
<dbReference type="PROSITE" id="PS50262">
    <property type="entry name" value="G_PROTEIN_RECEP_F1_2"/>
    <property type="match status" value="1"/>
</dbReference>
<reference evidence="7 8" key="1">
    <citation type="submission" date="2020-06" db="EMBL/GenBank/DDBJ databases">
        <authorList>
            <person name="Li R."/>
            <person name="Bekaert M."/>
        </authorList>
    </citation>
    <scope>NUCLEOTIDE SEQUENCE [LARGE SCALE GENOMIC DNA]</scope>
    <source>
        <strain evidence="8">wild</strain>
    </source>
</reference>
<evidence type="ECO:0000313" key="7">
    <source>
        <dbReference type="EMBL" id="CAC5404415.1"/>
    </source>
</evidence>
<organism evidence="7 8">
    <name type="scientific">Mytilus coruscus</name>
    <name type="common">Sea mussel</name>
    <dbReference type="NCBI Taxonomy" id="42192"/>
    <lineage>
        <taxon>Eukaryota</taxon>
        <taxon>Metazoa</taxon>
        <taxon>Spiralia</taxon>
        <taxon>Lophotrochozoa</taxon>
        <taxon>Mollusca</taxon>
        <taxon>Bivalvia</taxon>
        <taxon>Autobranchia</taxon>
        <taxon>Pteriomorphia</taxon>
        <taxon>Mytilida</taxon>
        <taxon>Mytiloidea</taxon>
        <taxon>Mytilidae</taxon>
        <taxon>Mytilinae</taxon>
        <taxon>Mytilus</taxon>
    </lineage>
</organism>
<dbReference type="EMBL" id="CACVKT020006950">
    <property type="protein sequence ID" value="CAC5404415.1"/>
    <property type="molecule type" value="Genomic_DNA"/>
</dbReference>
<evidence type="ECO:0000256" key="4">
    <source>
        <dbReference type="ARBA" id="ARBA00023136"/>
    </source>
</evidence>
<feature type="transmembrane region" description="Helical" evidence="5">
    <location>
        <begin position="278"/>
        <end position="297"/>
    </location>
</feature>
<feature type="domain" description="G-protein coupled receptors family 1 profile" evidence="6">
    <location>
        <begin position="1"/>
        <end position="294"/>
    </location>
</feature>
<dbReference type="GO" id="GO:0016020">
    <property type="term" value="C:membrane"/>
    <property type="evidence" value="ECO:0007669"/>
    <property type="project" value="UniProtKB-SubCell"/>
</dbReference>
<accession>A0A6J8D8M1</accession>
<proteinExistence type="predicted"/>
<evidence type="ECO:0000313" key="8">
    <source>
        <dbReference type="Proteomes" id="UP000507470"/>
    </source>
</evidence>
<evidence type="ECO:0000259" key="6">
    <source>
        <dbReference type="PROSITE" id="PS50262"/>
    </source>
</evidence>
<keyword evidence="2 5" id="KW-0812">Transmembrane</keyword>
<feature type="transmembrane region" description="Helical" evidence="5">
    <location>
        <begin position="150"/>
        <end position="175"/>
    </location>
</feature>
<dbReference type="OrthoDB" id="10331225at2759"/>
<dbReference type="PANTHER" id="PTHR46641:SF2">
    <property type="entry name" value="FMRFAMIDE RECEPTOR"/>
    <property type="match status" value="1"/>
</dbReference>
<dbReference type="Proteomes" id="UP000507470">
    <property type="component" value="Unassembled WGS sequence"/>
</dbReference>
<gene>
    <name evidence="7" type="ORF">MCOR_38205</name>
</gene>
<evidence type="ECO:0000256" key="3">
    <source>
        <dbReference type="ARBA" id="ARBA00022989"/>
    </source>
</evidence>
<comment type="subcellular location">
    <subcellularLocation>
        <location evidence="1">Membrane</location>
    </subcellularLocation>
</comment>
<evidence type="ECO:0000256" key="2">
    <source>
        <dbReference type="ARBA" id="ARBA00022692"/>
    </source>
</evidence>
<dbReference type="Gene3D" id="1.20.1070.10">
    <property type="entry name" value="Rhodopsin 7-helix transmembrane proteins"/>
    <property type="match status" value="1"/>
</dbReference>